<dbReference type="SUPFAM" id="SSF53335">
    <property type="entry name" value="S-adenosyl-L-methionine-dependent methyltransferases"/>
    <property type="match status" value="1"/>
</dbReference>
<dbReference type="OrthoDB" id="9785995at2"/>
<dbReference type="EMBL" id="FRFE01000010">
    <property type="protein sequence ID" value="SHO48431.1"/>
    <property type="molecule type" value="Genomic_DNA"/>
</dbReference>
<evidence type="ECO:0000313" key="3">
    <source>
        <dbReference type="EMBL" id="SHO48431.1"/>
    </source>
</evidence>
<organism evidence="3 4">
    <name type="scientific">Desulfopila aestuarii DSM 18488</name>
    <dbReference type="NCBI Taxonomy" id="1121416"/>
    <lineage>
        <taxon>Bacteria</taxon>
        <taxon>Pseudomonadati</taxon>
        <taxon>Thermodesulfobacteriota</taxon>
        <taxon>Desulfobulbia</taxon>
        <taxon>Desulfobulbales</taxon>
        <taxon>Desulfocapsaceae</taxon>
        <taxon>Desulfopila</taxon>
    </lineage>
</organism>
<dbReference type="AlphaFoldDB" id="A0A1M7Y767"/>
<sequence>MTRATDALRPDSLLYIYYLAGKIPKDYRISHDAFLGNWEEDDFSFLFFLEETPVEVETLIARWPQLQLLDTYQMTYADWQGGSIEPLHIGRFILQPPWETVVPQEGEIALTLNSGVVFGNGTHPTTHDCLEAIEIACRGNKVQTMYDLGTGTGVLALAAAKLGCPRCLAVDFNHLAATTAQTNVRLNGLEENILVVNGRAEELLSCPSDLLVANIHYAVMKDIVRSEGFLRQKWFVLSGLLNSEAEQIRDYLRTQPVLLLKQWHQNGVWNTILGITENN</sequence>
<gene>
    <name evidence="3" type="ORF">SAMN02745220_02296</name>
</gene>
<protein>
    <submittedName>
        <fullName evidence="3">Ribosomal protein L11 methyltransferase</fullName>
    </submittedName>
</protein>
<dbReference type="PANTHER" id="PTHR43648:SF1">
    <property type="entry name" value="ELECTRON TRANSFER FLAVOPROTEIN BETA SUBUNIT LYSINE METHYLTRANSFERASE"/>
    <property type="match status" value="1"/>
</dbReference>
<dbReference type="CDD" id="cd02440">
    <property type="entry name" value="AdoMet_MTases"/>
    <property type="match status" value="1"/>
</dbReference>
<evidence type="ECO:0000256" key="1">
    <source>
        <dbReference type="ARBA" id="ARBA00022603"/>
    </source>
</evidence>
<keyword evidence="3" id="KW-0687">Ribonucleoprotein</keyword>
<evidence type="ECO:0000256" key="2">
    <source>
        <dbReference type="ARBA" id="ARBA00022679"/>
    </source>
</evidence>
<dbReference type="PANTHER" id="PTHR43648">
    <property type="entry name" value="ELECTRON TRANSFER FLAVOPROTEIN BETA SUBUNIT LYSINE METHYLTRANSFERASE"/>
    <property type="match status" value="1"/>
</dbReference>
<dbReference type="GO" id="GO:0032259">
    <property type="term" value="P:methylation"/>
    <property type="evidence" value="ECO:0007669"/>
    <property type="project" value="UniProtKB-KW"/>
</dbReference>
<dbReference type="GO" id="GO:0008276">
    <property type="term" value="F:protein methyltransferase activity"/>
    <property type="evidence" value="ECO:0007669"/>
    <property type="project" value="TreeGrafter"/>
</dbReference>
<keyword evidence="3" id="KW-0689">Ribosomal protein</keyword>
<keyword evidence="1 3" id="KW-0489">Methyltransferase</keyword>
<dbReference type="GO" id="GO:0005840">
    <property type="term" value="C:ribosome"/>
    <property type="evidence" value="ECO:0007669"/>
    <property type="project" value="UniProtKB-KW"/>
</dbReference>
<dbReference type="InterPro" id="IPR050078">
    <property type="entry name" value="Ribosomal_L11_MeTrfase_PrmA"/>
</dbReference>
<dbReference type="Gene3D" id="3.40.50.150">
    <property type="entry name" value="Vaccinia Virus protein VP39"/>
    <property type="match status" value="1"/>
</dbReference>
<dbReference type="Pfam" id="PF06325">
    <property type="entry name" value="PrmA"/>
    <property type="match status" value="1"/>
</dbReference>
<dbReference type="InterPro" id="IPR029063">
    <property type="entry name" value="SAM-dependent_MTases_sf"/>
</dbReference>
<keyword evidence="2 3" id="KW-0808">Transferase</keyword>
<dbReference type="RefSeq" id="WP_073613596.1">
    <property type="nucleotide sequence ID" value="NZ_FRFE01000010.1"/>
</dbReference>
<dbReference type="STRING" id="1121416.SAMN02745220_02296"/>
<name>A0A1M7Y767_9BACT</name>
<accession>A0A1M7Y767</accession>
<dbReference type="Proteomes" id="UP000184603">
    <property type="component" value="Unassembled WGS sequence"/>
</dbReference>
<evidence type="ECO:0000313" key="4">
    <source>
        <dbReference type="Proteomes" id="UP000184603"/>
    </source>
</evidence>
<proteinExistence type="predicted"/>
<reference evidence="3 4" key="1">
    <citation type="submission" date="2016-12" db="EMBL/GenBank/DDBJ databases">
        <authorList>
            <person name="Song W.-J."/>
            <person name="Kurnit D.M."/>
        </authorList>
    </citation>
    <scope>NUCLEOTIDE SEQUENCE [LARGE SCALE GENOMIC DNA]</scope>
    <source>
        <strain evidence="3 4">DSM 18488</strain>
    </source>
</reference>
<keyword evidence="4" id="KW-1185">Reference proteome</keyword>